<evidence type="ECO:0000313" key="1">
    <source>
        <dbReference type="EMBL" id="VEN63819.1"/>
    </source>
</evidence>
<accession>A0A653DUC2</accession>
<organism evidence="1 2">
    <name type="scientific">Callosobruchus maculatus</name>
    <name type="common">Southern cowpea weevil</name>
    <name type="synonym">Pulse bruchid</name>
    <dbReference type="NCBI Taxonomy" id="64391"/>
    <lineage>
        <taxon>Eukaryota</taxon>
        <taxon>Metazoa</taxon>
        <taxon>Ecdysozoa</taxon>
        <taxon>Arthropoda</taxon>
        <taxon>Hexapoda</taxon>
        <taxon>Insecta</taxon>
        <taxon>Pterygota</taxon>
        <taxon>Neoptera</taxon>
        <taxon>Endopterygota</taxon>
        <taxon>Coleoptera</taxon>
        <taxon>Polyphaga</taxon>
        <taxon>Cucujiformia</taxon>
        <taxon>Chrysomeloidea</taxon>
        <taxon>Chrysomelidae</taxon>
        <taxon>Bruchinae</taxon>
        <taxon>Bruchini</taxon>
        <taxon>Callosobruchus</taxon>
    </lineage>
</organism>
<gene>
    <name evidence="1" type="ORF">CALMAC_LOCUS20529</name>
</gene>
<dbReference type="Proteomes" id="UP000410492">
    <property type="component" value="Unassembled WGS sequence"/>
</dbReference>
<dbReference type="PANTHER" id="PTHR31800:SF1">
    <property type="entry name" value="COILED-COIL DOMAIN-CONTAINING PROTEIN 32"/>
    <property type="match status" value="1"/>
</dbReference>
<dbReference type="GO" id="GO:0044782">
    <property type="term" value="P:cilium organization"/>
    <property type="evidence" value="ECO:0007669"/>
    <property type="project" value="TreeGrafter"/>
</dbReference>
<keyword evidence="2" id="KW-1185">Reference proteome</keyword>
<evidence type="ECO:0000313" key="2">
    <source>
        <dbReference type="Proteomes" id="UP000410492"/>
    </source>
</evidence>
<name>A0A653DUC2_CALMS</name>
<dbReference type="InterPro" id="IPR028039">
    <property type="entry name" value="CCDC32"/>
</dbReference>
<protein>
    <submittedName>
        <fullName evidence="1">Uncharacterized protein</fullName>
    </submittedName>
</protein>
<dbReference type="PANTHER" id="PTHR31800">
    <property type="entry name" value="COILED-COIL DOMAIN-CONTAINING PROTEIN 32"/>
    <property type="match status" value="1"/>
</dbReference>
<dbReference type="Pfam" id="PF14989">
    <property type="entry name" value="CCDC32"/>
    <property type="match status" value="1"/>
</dbReference>
<dbReference type="EMBL" id="CAACVG010014862">
    <property type="protein sequence ID" value="VEN63819.1"/>
    <property type="molecule type" value="Genomic_DNA"/>
</dbReference>
<dbReference type="AlphaFoldDB" id="A0A653DUC2"/>
<reference evidence="1 2" key="1">
    <citation type="submission" date="2019-01" db="EMBL/GenBank/DDBJ databases">
        <authorList>
            <person name="Sayadi A."/>
        </authorList>
    </citation>
    <scope>NUCLEOTIDE SEQUENCE [LARGE SCALE GENOMIC DNA]</scope>
</reference>
<proteinExistence type="predicted"/>
<dbReference type="OrthoDB" id="153074at2759"/>
<sequence>MCQTDVTISGKTITKFEDNFIPPFTKLPDSEEYLAILEARLRKIKQDPNILAQLAAKKEECMRQLLNGPGELDDEILRLEEPIENHQILRTIAPQQAVTQGELVELIKYDQLKDDCGAKVDDSPGDQSLPANK</sequence>